<keyword evidence="4" id="KW-1185">Reference proteome</keyword>
<dbReference type="PANTHER" id="PTHR13452:SF10">
    <property type="entry name" value="THUMP DOMAIN-CONTAINING PROTEIN 1"/>
    <property type="match status" value="1"/>
</dbReference>
<feature type="region of interest" description="Disordered" evidence="1">
    <location>
        <begin position="120"/>
        <end position="164"/>
    </location>
</feature>
<feature type="domain" description="THUMP" evidence="2">
    <location>
        <begin position="283"/>
        <end position="352"/>
    </location>
</feature>
<organism evidence="3 4">
    <name type="scientific">Dibothriocephalus latus</name>
    <name type="common">Fish tapeworm</name>
    <name type="synonym">Diphyllobothrium latum</name>
    <dbReference type="NCBI Taxonomy" id="60516"/>
    <lineage>
        <taxon>Eukaryota</taxon>
        <taxon>Metazoa</taxon>
        <taxon>Spiralia</taxon>
        <taxon>Lophotrochozoa</taxon>
        <taxon>Platyhelminthes</taxon>
        <taxon>Cestoda</taxon>
        <taxon>Eucestoda</taxon>
        <taxon>Diphyllobothriidea</taxon>
        <taxon>Diphyllobothriidae</taxon>
        <taxon>Dibothriocephalus</taxon>
    </lineage>
</organism>
<protein>
    <recommendedName>
        <fullName evidence="2">THUMP domain-containing protein</fullName>
    </recommendedName>
</protein>
<sequence length="371" mass="41334">MARARRLGQELADRVRQAGADKILEQIVHHPVYSQSSSIPCVMKSKGKRKAFYRRCAAGEQRAKQRRMEAAGEVVDSPLAPRRYIEPGMTGILVTYNNKEDNLARSDAYRLLNEAHERLTCTSDQAPPKDLNDTEVPVPPASTHGLGDENDADKDVDDELESDQKQLRDPSKFLFHAVKTGVANCLFIMNQSKKCSSAQLVHDIFRHVLASGQSNSRRILRFQPVAATCRPEVSDLKNLVRHVWSNWLQLSTETPASGCCISPDVPPQRMTFVTRPPKVSNCDDLAEKQSVKPFTFTVNFKSRSSDRLSKPDAVSAVISAISEVSPDWSPVCAAADVVVSVDVIRNVACLSLLENFTEFWKYNLRELSPVI</sequence>
<accession>A0A3P7M2B1</accession>
<dbReference type="GO" id="GO:0006400">
    <property type="term" value="P:tRNA modification"/>
    <property type="evidence" value="ECO:0007669"/>
    <property type="project" value="InterPro"/>
</dbReference>
<dbReference type="Gene3D" id="3.30.2300.10">
    <property type="entry name" value="THUMP superfamily"/>
    <property type="match status" value="1"/>
</dbReference>
<evidence type="ECO:0000313" key="4">
    <source>
        <dbReference type="Proteomes" id="UP000281553"/>
    </source>
</evidence>
<dbReference type="OrthoDB" id="564646at2759"/>
<dbReference type="PANTHER" id="PTHR13452">
    <property type="entry name" value="THUMP DOMAIN CONTAINING PROTEIN 1-RELATED"/>
    <property type="match status" value="1"/>
</dbReference>
<dbReference type="InterPro" id="IPR040183">
    <property type="entry name" value="THUMPD1-like"/>
</dbReference>
<dbReference type="Pfam" id="PF02926">
    <property type="entry name" value="THUMP"/>
    <property type="match status" value="1"/>
</dbReference>
<dbReference type="Proteomes" id="UP000281553">
    <property type="component" value="Unassembled WGS sequence"/>
</dbReference>
<dbReference type="InterPro" id="IPR004114">
    <property type="entry name" value="THUMP_dom"/>
</dbReference>
<dbReference type="SUPFAM" id="SSF143437">
    <property type="entry name" value="THUMP domain-like"/>
    <property type="match status" value="1"/>
</dbReference>
<name>A0A3P7M2B1_DIBLA</name>
<proteinExistence type="predicted"/>
<dbReference type="EMBL" id="UYRU01065647">
    <property type="protein sequence ID" value="VDN16388.1"/>
    <property type="molecule type" value="Genomic_DNA"/>
</dbReference>
<evidence type="ECO:0000256" key="1">
    <source>
        <dbReference type="SAM" id="MobiDB-lite"/>
    </source>
</evidence>
<evidence type="ECO:0000259" key="2">
    <source>
        <dbReference type="Pfam" id="PF02926"/>
    </source>
</evidence>
<gene>
    <name evidence="3" type="ORF">DILT_LOCUS12219</name>
</gene>
<dbReference type="AlphaFoldDB" id="A0A3P7M2B1"/>
<feature type="compositionally biased region" description="Acidic residues" evidence="1">
    <location>
        <begin position="148"/>
        <end position="161"/>
    </location>
</feature>
<dbReference type="GO" id="GO:0003723">
    <property type="term" value="F:RNA binding"/>
    <property type="evidence" value="ECO:0007669"/>
    <property type="project" value="InterPro"/>
</dbReference>
<evidence type="ECO:0000313" key="3">
    <source>
        <dbReference type="EMBL" id="VDN16388.1"/>
    </source>
</evidence>
<reference evidence="3 4" key="1">
    <citation type="submission" date="2018-11" db="EMBL/GenBank/DDBJ databases">
        <authorList>
            <consortium name="Pathogen Informatics"/>
        </authorList>
    </citation>
    <scope>NUCLEOTIDE SEQUENCE [LARGE SCALE GENOMIC DNA]</scope>
</reference>